<gene>
    <name evidence="3" type="ORF">LMG28138_02456</name>
</gene>
<sequence length="1089" mass="120918">MSAETPTHPYDPLGLDAPFAEGNDETDRYEAGPAWHEQGESPYAEATQTAGVWNEDLQRTSVGEEGLAWLDVEAESDGAETSAEDLALDGEKLDEREYEHAREWQRDATASEAEYLDDEERDASESSSQNAQQEWFELEDDAGGAARPTAQLSAQQRKWVLALDRSALERLPDPAQRTRFLQQDWSVIEFPGNVPRGQSATVEIKRNWALARELFGAMAGVVPERRVPKTIRFRDRPVRPVPGQPRQQLFGEARDAFVRMREAARQDGVELFILSSWRSRARQATASANQPNPNAVARKASAHMYGLAIDLRMGVAGLPVKEINTRVDRATAAKAGTAAKMGNLVRMYRSPVYKWMSLRAREFGWYPYRNEPWHWEYNPPGLKARFEGDASHEFEQAAGTDESRDTEAASEEYVYEDALHAEARCHCQDEEAASPSLLCTFTAKALGVKVAILLTQAARTSRQVEMLVFAHGLDLCRPVRKNRPATFITAPPFHLGNLVEASGRPIVLLVPFLDWEHMDANGMTFGRKWHRLAQPAVFNQVAAEALEQVRTITGSASAPALQRLILSGHSRAYGFFDALAHASASPQMHSGALGRPLHIWALDTTYSAPIADWNAWLQSRDDLQATVVYRHGTYKPRGSTAARELTTGIRGKQFGKLAASSQGRLTVIPVAAGKVSHCAIPNTYLPGLLAALPALTTGELEAEAEKFGYEEGEDLAGLEAEAEALAPGDEAVDEWAEGLPGEAAGAPARFDAFGDERDSEWSSESSEELQSRNNVDEEPEQPLSFEYEEQETSLAGSGLTVAEQKAVEITSLFETGKRGGFYGLSGNFDGQGLSFGLVNWTIGTGSLQPLLRDFAREHPAHWAWVFGADASSFLQLMARRNEDARKEQHRFAVEQMNTVSTGSHGKRIWTVRQPWVGYFRRLSEDPAFQQIQVRYVRDLLASAAGYCRRFHFTSEQAFCFMFDAVASHGKWWLRKKFGGVERRRGLVKQAFETLAARFGVARVPESEALLAIADVLATTSAQRWADKVRRRKRWFVTGQHPREREFQGLRPRANVPYSTSGATAGEQESLSSERDAGEWEDVLVDSVAE</sequence>
<dbReference type="CDD" id="cd14814">
    <property type="entry name" value="Peptidase_M15"/>
    <property type="match status" value="1"/>
</dbReference>
<feature type="region of interest" description="Disordered" evidence="1">
    <location>
        <begin position="73"/>
        <end position="92"/>
    </location>
</feature>
<feature type="region of interest" description="Disordered" evidence="1">
    <location>
        <begin position="1047"/>
        <end position="1080"/>
    </location>
</feature>
<dbReference type="AlphaFoldDB" id="A0A6S7CE32"/>
<feature type="compositionally biased region" description="Acidic residues" evidence="1">
    <location>
        <begin position="73"/>
        <end position="88"/>
    </location>
</feature>
<dbReference type="SUPFAM" id="SSF55166">
    <property type="entry name" value="Hedgehog/DD-peptidase"/>
    <property type="match status" value="1"/>
</dbReference>
<dbReference type="Proteomes" id="UP000494115">
    <property type="component" value="Unassembled WGS sequence"/>
</dbReference>
<dbReference type="EMBL" id="CADIKM010000009">
    <property type="protein sequence ID" value="CAB3787608.1"/>
    <property type="molecule type" value="Genomic_DNA"/>
</dbReference>
<dbReference type="InterPro" id="IPR009045">
    <property type="entry name" value="Zn_M74/Hedgehog-like"/>
</dbReference>
<dbReference type="Gene3D" id="3.30.1380.10">
    <property type="match status" value="1"/>
</dbReference>
<dbReference type="GO" id="GO:0006508">
    <property type="term" value="P:proteolysis"/>
    <property type="evidence" value="ECO:0007669"/>
    <property type="project" value="InterPro"/>
</dbReference>
<organism evidence="3 4">
    <name type="scientific">Pararobbsia alpina</name>
    <dbReference type="NCBI Taxonomy" id="621374"/>
    <lineage>
        <taxon>Bacteria</taxon>
        <taxon>Pseudomonadati</taxon>
        <taxon>Pseudomonadota</taxon>
        <taxon>Betaproteobacteria</taxon>
        <taxon>Burkholderiales</taxon>
        <taxon>Burkholderiaceae</taxon>
        <taxon>Pararobbsia</taxon>
    </lineage>
</organism>
<keyword evidence="4" id="KW-1185">Reference proteome</keyword>
<feature type="compositionally biased region" description="Polar residues" evidence="1">
    <location>
        <begin position="1056"/>
        <end position="1070"/>
    </location>
</feature>
<feature type="compositionally biased region" description="Basic and acidic residues" evidence="1">
    <location>
        <begin position="97"/>
        <end position="106"/>
    </location>
</feature>
<evidence type="ECO:0000259" key="2">
    <source>
        <dbReference type="Pfam" id="PF02557"/>
    </source>
</evidence>
<dbReference type="RefSeq" id="WP_175105032.1">
    <property type="nucleotide sequence ID" value="NZ_CADIKM010000009.1"/>
</dbReference>
<name>A0A6S7CE32_9BURK</name>
<accession>A0A6S7CE32</accession>
<feature type="region of interest" description="Disordered" evidence="1">
    <location>
        <begin position="754"/>
        <end position="781"/>
    </location>
</feature>
<feature type="region of interest" description="Disordered" evidence="1">
    <location>
        <begin position="1"/>
        <end position="50"/>
    </location>
</feature>
<protein>
    <recommendedName>
        <fullName evidence="2">D-alanyl-D-alanine carboxypeptidase-like core domain-containing protein</fullName>
    </recommendedName>
</protein>
<dbReference type="InterPro" id="IPR003709">
    <property type="entry name" value="VanY-like_core_dom"/>
</dbReference>
<evidence type="ECO:0000256" key="1">
    <source>
        <dbReference type="SAM" id="MobiDB-lite"/>
    </source>
</evidence>
<feature type="region of interest" description="Disordered" evidence="1">
    <location>
        <begin position="97"/>
        <end position="133"/>
    </location>
</feature>
<dbReference type="GO" id="GO:0008233">
    <property type="term" value="F:peptidase activity"/>
    <property type="evidence" value="ECO:0007669"/>
    <property type="project" value="InterPro"/>
</dbReference>
<feature type="domain" description="D-alanyl-D-alanine carboxypeptidase-like core" evidence="2">
    <location>
        <begin position="249"/>
        <end position="379"/>
    </location>
</feature>
<proteinExistence type="predicted"/>
<reference evidence="3 4" key="1">
    <citation type="submission" date="2020-04" db="EMBL/GenBank/DDBJ databases">
        <authorList>
            <person name="De Canck E."/>
        </authorList>
    </citation>
    <scope>NUCLEOTIDE SEQUENCE [LARGE SCALE GENOMIC DNA]</scope>
    <source>
        <strain evidence="3 4">LMG 28138</strain>
    </source>
</reference>
<evidence type="ECO:0000313" key="4">
    <source>
        <dbReference type="Proteomes" id="UP000494115"/>
    </source>
</evidence>
<evidence type="ECO:0000313" key="3">
    <source>
        <dbReference type="EMBL" id="CAB3787608.1"/>
    </source>
</evidence>
<dbReference type="Pfam" id="PF02557">
    <property type="entry name" value="VanY"/>
    <property type="match status" value="1"/>
</dbReference>